<evidence type="ECO:0000259" key="2">
    <source>
        <dbReference type="Pfam" id="PF12697"/>
    </source>
</evidence>
<dbReference type="Gene3D" id="3.40.50.1820">
    <property type="entry name" value="alpha/beta hydrolase"/>
    <property type="match status" value="1"/>
</dbReference>
<protein>
    <submittedName>
        <fullName evidence="3">Pimeloyl-ACP methyl ester carboxylesterase</fullName>
    </submittedName>
</protein>
<evidence type="ECO:0000256" key="1">
    <source>
        <dbReference type="ARBA" id="ARBA00022801"/>
    </source>
</evidence>
<dbReference type="PANTHER" id="PTHR43798">
    <property type="entry name" value="MONOACYLGLYCEROL LIPASE"/>
    <property type="match status" value="1"/>
</dbReference>
<dbReference type="EMBL" id="JAGGLG010000004">
    <property type="protein sequence ID" value="MBP2017322.1"/>
    <property type="molecule type" value="Genomic_DNA"/>
</dbReference>
<sequence>MPLIAAPNGGPLFYAESGPAAARPVLLLHAALQTHESMAPLVEVLEPLGVRLVRPDLPGHGRSELPGGGLKALSIGGMADAVETLIDRLGLGAPLVVGYSLGGIVGIELGLRGRAAGLAVLASRIRPAAGARATFAPESIRQRSPLWARQLAEKHVATPWESLAAALGELLATWPGFDSAALAALPIPLLVVQGDRDQMVPLEQGRELARLAPGGSFRLVPRAGHPELLYREETRVAVKDFIGKLLC</sequence>
<proteinExistence type="predicted"/>
<dbReference type="InterPro" id="IPR050266">
    <property type="entry name" value="AB_hydrolase_sf"/>
</dbReference>
<dbReference type="RefSeq" id="WP_209465471.1">
    <property type="nucleotide sequence ID" value="NZ_JAGGLG010000004.1"/>
</dbReference>
<evidence type="ECO:0000313" key="3">
    <source>
        <dbReference type="EMBL" id="MBP2017322.1"/>
    </source>
</evidence>
<reference evidence="3 4" key="1">
    <citation type="submission" date="2021-03" db="EMBL/GenBank/DDBJ databases">
        <title>Genomic Encyclopedia of Type Strains, Phase IV (KMG-IV): sequencing the most valuable type-strain genomes for metagenomic binning, comparative biology and taxonomic classification.</title>
        <authorList>
            <person name="Goeker M."/>
        </authorList>
    </citation>
    <scope>NUCLEOTIDE SEQUENCE [LARGE SCALE GENOMIC DNA]</scope>
    <source>
        <strain evidence="3 4">DSM 27138</strain>
    </source>
</reference>
<dbReference type="SUPFAM" id="SSF53474">
    <property type="entry name" value="alpha/beta-Hydrolases"/>
    <property type="match status" value="1"/>
</dbReference>
<dbReference type="Pfam" id="PF12697">
    <property type="entry name" value="Abhydrolase_6"/>
    <property type="match status" value="1"/>
</dbReference>
<comment type="caution">
    <text evidence="3">The sequence shown here is derived from an EMBL/GenBank/DDBJ whole genome shotgun (WGS) entry which is preliminary data.</text>
</comment>
<keyword evidence="4" id="KW-1185">Reference proteome</keyword>
<gene>
    <name evidence="3" type="ORF">J2Z79_000705</name>
</gene>
<feature type="domain" description="AB hydrolase-1" evidence="2">
    <location>
        <begin position="25"/>
        <end position="231"/>
    </location>
</feature>
<dbReference type="InterPro" id="IPR000073">
    <property type="entry name" value="AB_hydrolase_1"/>
</dbReference>
<dbReference type="Proteomes" id="UP001519289">
    <property type="component" value="Unassembled WGS sequence"/>
</dbReference>
<name>A0ABS4JP57_9FIRM</name>
<dbReference type="InterPro" id="IPR029058">
    <property type="entry name" value="AB_hydrolase_fold"/>
</dbReference>
<organism evidence="3 4">
    <name type="scientific">Symbiobacterium terraclitae</name>
    <dbReference type="NCBI Taxonomy" id="557451"/>
    <lineage>
        <taxon>Bacteria</taxon>
        <taxon>Bacillati</taxon>
        <taxon>Bacillota</taxon>
        <taxon>Clostridia</taxon>
        <taxon>Eubacteriales</taxon>
        <taxon>Symbiobacteriaceae</taxon>
        <taxon>Symbiobacterium</taxon>
    </lineage>
</organism>
<dbReference type="PRINTS" id="PR00111">
    <property type="entry name" value="ABHYDROLASE"/>
</dbReference>
<keyword evidence="1" id="KW-0378">Hydrolase</keyword>
<accession>A0ABS4JP57</accession>
<evidence type="ECO:0000313" key="4">
    <source>
        <dbReference type="Proteomes" id="UP001519289"/>
    </source>
</evidence>
<dbReference type="PANTHER" id="PTHR43798:SF31">
    <property type="entry name" value="AB HYDROLASE SUPERFAMILY PROTEIN YCLE"/>
    <property type="match status" value="1"/>
</dbReference>